<sequence>MALDSADFGPEKPKPSKPPDPSQLESDPDRHLANVSLIKVNIEDNRTSDKITYEFNSKNKTHSFIANTGYLFDAAYEGSITLWNCMPGKYADRINVTEHSDDTRSITVFIPLEAQSDHSEVECESPSTVKLPKIYDPHKKNSKRVFMYDTEEEYADMSDQAGKNSDKPKPVAGLDFEIQENKPESKSHLENEVELESETATGTEIQDIQPEPEQESNFQLITLDVKTKESINGVCYEYDENNRTHTFTPLPGFLVGRVVKGQHKMWECENGVYPEKVFIFPNEDGEMILRVQFPTKPRLESDSDFEFVSSSHSGRVVAAPSRAYDPTPRRIPMDRYAPPVPVHKPPETPMYSLDVDQMHSAVDSRAFKRIESTRTRSPPEHRYSDAGLPKYKIPVDLTIDFRWNTFLFDYSKLNNVATYTPKEGYAFGKVKLFSGYYSRGSELVLWTTQTPEKFANKVVVIEHSKIILYLDDATTVVFKKGSNNLWIEDEYSFEGSGLDWDYQYISLDINRKRTTDVYKVSRHYHDSNIVEYVYLPKNGYKFSVVKQGGEKVWAITDQNRYSTRVSVMKFSHFTEVIIGLADGTSLIYVKVSSGNFKRINFGD</sequence>
<evidence type="ECO:0000313" key="2">
    <source>
        <dbReference type="EMBL" id="UKJ89393.2"/>
    </source>
</evidence>
<organism evidence="2 3">
    <name type="scientific">Theileria orientalis</name>
    <dbReference type="NCBI Taxonomy" id="68886"/>
    <lineage>
        <taxon>Eukaryota</taxon>
        <taxon>Sar</taxon>
        <taxon>Alveolata</taxon>
        <taxon>Apicomplexa</taxon>
        <taxon>Aconoidasida</taxon>
        <taxon>Piroplasmida</taxon>
        <taxon>Theileriidae</taxon>
        <taxon>Theileria</taxon>
    </lineage>
</organism>
<dbReference type="EMBL" id="CP056067">
    <property type="protein sequence ID" value="UKJ89393.2"/>
    <property type="molecule type" value="Genomic_DNA"/>
</dbReference>
<feature type="region of interest" description="Disordered" evidence="1">
    <location>
        <begin position="1"/>
        <end position="28"/>
    </location>
</feature>
<gene>
    <name evidence="2" type="ORF">MACJ_002643</name>
</gene>
<proteinExistence type="predicted"/>
<name>A0A976M7Y1_THEOR</name>
<dbReference type="OrthoDB" id="10373190at2759"/>
<reference evidence="2" key="1">
    <citation type="submission" date="2022-07" db="EMBL/GenBank/DDBJ databases">
        <title>Evaluation of T. orientalis genome assembly methods using nanopore sequencing and analysis of variation between genomes.</title>
        <authorList>
            <person name="Yam J."/>
            <person name="Micallef M.L."/>
            <person name="Liu M."/>
            <person name="Djordjevic S.P."/>
            <person name="Bogema D.R."/>
            <person name="Jenkins C."/>
        </authorList>
    </citation>
    <scope>NUCLEOTIDE SEQUENCE</scope>
    <source>
        <strain evidence="2">Fish Creek</strain>
    </source>
</reference>
<evidence type="ECO:0000313" key="3">
    <source>
        <dbReference type="Proteomes" id="UP000244803"/>
    </source>
</evidence>
<evidence type="ECO:0000256" key="1">
    <source>
        <dbReference type="SAM" id="MobiDB-lite"/>
    </source>
</evidence>
<dbReference type="InterPro" id="IPR007480">
    <property type="entry name" value="DUF529"/>
</dbReference>
<dbReference type="AlphaFoldDB" id="A0A976M7Y1"/>
<dbReference type="Proteomes" id="UP000244803">
    <property type="component" value="Chromosome 4"/>
</dbReference>
<accession>A0A976M7Y1</accession>
<feature type="region of interest" description="Disordered" evidence="1">
    <location>
        <begin position="322"/>
        <end position="342"/>
    </location>
</feature>
<dbReference type="Pfam" id="PF04385">
    <property type="entry name" value="FAINT"/>
    <property type="match status" value="1"/>
</dbReference>
<protein>
    <submittedName>
        <fullName evidence="2">Uncharacterized protein</fullName>
    </submittedName>
</protein>